<dbReference type="InterPro" id="IPR007867">
    <property type="entry name" value="GMC_OxRtase_C"/>
</dbReference>
<gene>
    <name evidence="3" type="ORF">ASPSYDRAFT_194546</name>
</gene>
<accession>A0A1L9TQI3</accession>
<dbReference type="Gene3D" id="3.30.560.10">
    <property type="entry name" value="Glucose Oxidase, domain 3"/>
    <property type="match status" value="1"/>
</dbReference>
<dbReference type="GO" id="GO:0050660">
    <property type="term" value="F:flavin adenine dinucleotide binding"/>
    <property type="evidence" value="ECO:0007669"/>
    <property type="project" value="InterPro"/>
</dbReference>
<dbReference type="PANTHER" id="PTHR11552:SF80">
    <property type="entry name" value="GMC OXIDOREDUCTASE"/>
    <property type="match status" value="1"/>
</dbReference>
<dbReference type="Pfam" id="PF05199">
    <property type="entry name" value="GMC_oxred_C"/>
    <property type="match status" value="1"/>
</dbReference>
<organism evidence="3 4">
    <name type="scientific">Aspergillus sydowii CBS 593.65</name>
    <dbReference type="NCBI Taxonomy" id="1036612"/>
    <lineage>
        <taxon>Eukaryota</taxon>
        <taxon>Fungi</taxon>
        <taxon>Dikarya</taxon>
        <taxon>Ascomycota</taxon>
        <taxon>Pezizomycotina</taxon>
        <taxon>Eurotiomycetes</taxon>
        <taxon>Eurotiomycetidae</taxon>
        <taxon>Eurotiales</taxon>
        <taxon>Aspergillaceae</taxon>
        <taxon>Aspergillus</taxon>
        <taxon>Aspergillus subgen. Nidulantes</taxon>
    </lineage>
</organism>
<dbReference type="VEuPathDB" id="FungiDB:ASPSYDRAFT_194546"/>
<dbReference type="Proteomes" id="UP000184356">
    <property type="component" value="Unassembled WGS sequence"/>
</dbReference>
<dbReference type="PROSITE" id="PS00624">
    <property type="entry name" value="GMC_OXRED_2"/>
    <property type="match status" value="1"/>
</dbReference>
<dbReference type="PIRSF" id="PIRSF000137">
    <property type="entry name" value="Alcohol_oxidase"/>
    <property type="match status" value="1"/>
</dbReference>
<dbReference type="Pfam" id="PF00732">
    <property type="entry name" value="GMC_oxred_N"/>
    <property type="match status" value="1"/>
</dbReference>
<keyword evidence="4" id="KW-1185">Reference proteome</keyword>
<dbReference type="SUPFAM" id="SSF51905">
    <property type="entry name" value="FAD/NAD(P)-binding domain"/>
    <property type="match status" value="1"/>
</dbReference>
<dbReference type="InterPro" id="IPR000172">
    <property type="entry name" value="GMC_OxRdtase_N"/>
</dbReference>
<sequence length="615" mass="67043">MSEKSNYEYIIVGSGAGGAPLACNLARHGRSVLVLEAGDDQGHNLNTQIPAFHTTSSEDPAVRWDFFVRHFDDEEQAARDPKMTWNTPEGFVYVGANPPPGSNQKGILYPRAGTVGGCTMHHAMMTFLPPDEDWQHIADITGDRSWVAQNMKKYFERVERCRYLPEGAKGHGFEGWLESSHADPGMIESQRPFIDAALDTAPSEVNGSPAKIIHDSNDPDSHSKEGVCQIILSVTKSGRRSSPRDYLVETASATNLDGSKRYPLHIRTNCFTTKILFSGDCQTPRAIGVEFLEGTGLYEAAATYNPNRQAKEDRAFASREVIICGGAFNTPQLLKLSGIGPREELGRFDIPIVADLPGVGTNLQDNYETHVLSRSPKDISILSHSLLGAAGDPFLKQWVTEGSGPFKSNGEAVGIKKQLEQRETESYSLFLFGGPISFTGFFPGYSRAGATFNKFCWNVLRVHPRNERVGTVSLRSGDPRRAPDVNFRFFNDNADANHDLGAMAEGVAVAREMFSKVANTVGKQVEESPGPGIQGEAVKQDIKDKAFSHHATSTCAIGSADYPLACLDSKFRVRGVDGLRVVDASVFPSVPGAYPVLPIFMISEKAADVILEEAI</sequence>
<dbReference type="GO" id="GO:0016614">
    <property type="term" value="F:oxidoreductase activity, acting on CH-OH group of donors"/>
    <property type="evidence" value="ECO:0007669"/>
    <property type="project" value="InterPro"/>
</dbReference>
<evidence type="ECO:0000313" key="3">
    <source>
        <dbReference type="EMBL" id="OJJ61694.1"/>
    </source>
</evidence>
<dbReference type="STRING" id="1036612.A0A1L9TQI3"/>
<evidence type="ECO:0000259" key="2">
    <source>
        <dbReference type="PROSITE" id="PS00624"/>
    </source>
</evidence>
<name>A0A1L9TQI3_9EURO</name>
<dbReference type="EMBL" id="KV878583">
    <property type="protein sequence ID" value="OJJ61694.1"/>
    <property type="molecule type" value="Genomic_DNA"/>
</dbReference>
<dbReference type="RefSeq" id="XP_040705500.1">
    <property type="nucleotide sequence ID" value="XM_040843697.1"/>
</dbReference>
<protein>
    <recommendedName>
        <fullName evidence="2">Glucose-methanol-choline oxidoreductase N-terminal domain-containing protein</fullName>
    </recommendedName>
</protein>
<dbReference type="PANTHER" id="PTHR11552">
    <property type="entry name" value="GLUCOSE-METHANOL-CHOLINE GMC OXIDOREDUCTASE"/>
    <property type="match status" value="1"/>
</dbReference>
<comment type="similarity">
    <text evidence="1">Belongs to the GMC oxidoreductase family.</text>
</comment>
<dbReference type="AlphaFoldDB" id="A0A1L9TQI3"/>
<feature type="domain" description="Glucose-methanol-choline oxidoreductase N-terminal" evidence="2">
    <location>
        <begin position="326"/>
        <end position="340"/>
    </location>
</feature>
<dbReference type="OrthoDB" id="269227at2759"/>
<evidence type="ECO:0000256" key="1">
    <source>
        <dbReference type="ARBA" id="ARBA00010790"/>
    </source>
</evidence>
<dbReference type="GeneID" id="63759770"/>
<dbReference type="Gene3D" id="3.50.50.60">
    <property type="entry name" value="FAD/NAD(P)-binding domain"/>
    <property type="match status" value="1"/>
</dbReference>
<evidence type="ECO:0000313" key="4">
    <source>
        <dbReference type="Proteomes" id="UP000184356"/>
    </source>
</evidence>
<dbReference type="SUPFAM" id="SSF54373">
    <property type="entry name" value="FAD-linked reductases, C-terminal domain"/>
    <property type="match status" value="1"/>
</dbReference>
<dbReference type="InterPro" id="IPR012132">
    <property type="entry name" value="GMC_OxRdtase"/>
</dbReference>
<reference evidence="4" key="1">
    <citation type="journal article" date="2017" name="Genome Biol.">
        <title>Comparative genomics reveals high biological diversity and specific adaptations in the industrially and medically important fungal genus Aspergillus.</title>
        <authorList>
            <person name="de Vries R.P."/>
            <person name="Riley R."/>
            <person name="Wiebenga A."/>
            <person name="Aguilar-Osorio G."/>
            <person name="Amillis S."/>
            <person name="Uchima C.A."/>
            <person name="Anderluh G."/>
            <person name="Asadollahi M."/>
            <person name="Askin M."/>
            <person name="Barry K."/>
            <person name="Battaglia E."/>
            <person name="Bayram O."/>
            <person name="Benocci T."/>
            <person name="Braus-Stromeyer S.A."/>
            <person name="Caldana C."/>
            <person name="Canovas D."/>
            <person name="Cerqueira G.C."/>
            <person name="Chen F."/>
            <person name="Chen W."/>
            <person name="Choi C."/>
            <person name="Clum A."/>
            <person name="Dos Santos R.A."/>
            <person name="Damasio A.R."/>
            <person name="Diallinas G."/>
            <person name="Emri T."/>
            <person name="Fekete E."/>
            <person name="Flipphi M."/>
            <person name="Freyberg S."/>
            <person name="Gallo A."/>
            <person name="Gournas C."/>
            <person name="Habgood R."/>
            <person name="Hainaut M."/>
            <person name="Harispe M.L."/>
            <person name="Henrissat B."/>
            <person name="Hilden K.S."/>
            <person name="Hope R."/>
            <person name="Hossain A."/>
            <person name="Karabika E."/>
            <person name="Karaffa L."/>
            <person name="Karanyi Z."/>
            <person name="Krasevec N."/>
            <person name="Kuo A."/>
            <person name="Kusch H."/>
            <person name="LaButti K."/>
            <person name="Lagendijk E.L."/>
            <person name="Lapidus A."/>
            <person name="Levasseur A."/>
            <person name="Lindquist E."/>
            <person name="Lipzen A."/>
            <person name="Logrieco A.F."/>
            <person name="MacCabe A."/>
            <person name="Maekelae M.R."/>
            <person name="Malavazi I."/>
            <person name="Melin P."/>
            <person name="Meyer V."/>
            <person name="Mielnichuk N."/>
            <person name="Miskei M."/>
            <person name="Molnar A.P."/>
            <person name="Mule G."/>
            <person name="Ngan C.Y."/>
            <person name="Orejas M."/>
            <person name="Orosz E."/>
            <person name="Ouedraogo J.P."/>
            <person name="Overkamp K.M."/>
            <person name="Park H.-S."/>
            <person name="Perrone G."/>
            <person name="Piumi F."/>
            <person name="Punt P.J."/>
            <person name="Ram A.F."/>
            <person name="Ramon A."/>
            <person name="Rauscher S."/>
            <person name="Record E."/>
            <person name="Riano-Pachon D.M."/>
            <person name="Robert V."/>
            <person name="Roehrig J."/>
            <person name="Ruller R."/>
            <person name="Salamov A."/>
            <person name="Salih N.S."/>
            <person name="Samson R.A."/>
            <person name="Sandor E."/>
            <person name="Sanguinetti M."/>
            <person name="Schuetze T."/>
            <person name="Sepcic K."/>
            <person name="Shelest E."/>
            <person name="Sherlock G."/>
            <person name="Sophianopoulou V."/>
            <person name="Squina F.M."/>
            <person name="Sun H."/>
            <person name="Susca A."/>
            <person name="Todd R.B."/>
            <person name="Tsang A."/>
            <person name="Unkles S.E."/>
            <person name="van de Wiele N."/>
            <person name="van Rossen-Uffink D."/>
            <person name="Oliveira J.V."/>
            <person name="Vesth T.C."/>
            <person name="Visser J."/>
            <person name="Yu J.-H."/>
            <person name="Zhou M."/>
            <person name="Andersen M.R."/>
            <person name="Archer D.B."/>
            <person name="Baker S.E."/>
            <person name="Benoit I."/>
            <person name="Brakhage A.A."/>
            <person name="Braus G.H."/>
            <person name="Fischer R."/>
            <person name="Frisvad J.C."/>
            <person name="Goldman G.H."/>
            <person name="Houbraken J."/>
            <person name="Oakley B."/>
            <person name="Pocsi I."/>
            <person name="Scazzocchio C."/>
            <person name="Seiboth B."/>
            <person name="vanKuyk P.A."/>
            <person name="Wortman J."/>
            <person name="Dyer P.S."/>
            <person name="Grigoriev I.V."/>
        </authorList>
    </citation>
    <scope>NUCLEOTIDE SEQUENCE [LARGE SCALE GENOMIC DNA]</scope>
    <source>
        <strain evidence="4">CBS 593.65</strain>
    </source>
</reference>
<dbReference type="InterPro" id="IPR036188">
    <property type="entry name" value="FAD/NAD-bd_sf"/>
</dbReference>
<proteinExistence type="inferred from homology"/>